<organism evidence="1 2">
    <name type="scientific">Neofusicoccum parvum</name>
    <dbReference type="NCBI Taxonomy" id="310453"/>
    <lineage>
        <taxon>Eukaryota</taxon>
        <taxon>Fungi</taxon>
        <taxon>Dikarya</taxon>
        <taxon>Ascomycota</taxon>
        <taxon>Pezizomycotina</taxon>
        <taxon>Dothideomycetes</taxon>
        <taxon>Dothideomycetes incertae sedis</taxon>
        <taxon>Botryosphaeriales</taxon>
        <taxon>Botryosphaeriaceae</taxon>
        <taxon>Neofusicoccum</taxon>
    </lineage>
</organism>
<keyword evidence="2" id="KW-1185">Reference proteome</keyword>
<name>A0ACB5RYK9_9PEZI</name>
<accession>A0ACB5RYK9</accession>
<dbReference type="EMBL" id="BSXG01000021">
    <property type="protein sequence ID" value="GME25670.1"/>
    <property type="molecule type" value="Genomic_DNA"/>
</dbReference>
<comment type="caution">
    <text evidence="1">The sequence shown here is derived from an EMBL/GenBank/DDBJ whole genome shotgun (WGS) entry which is preliminary data.</text>
</comment>
<protein>
    <submittedName>
        <fullName evidence="1">Uncharacterized protein</fullName>
    </submittedName>
</protein>
<dbReference type="Proteomes" id="UP001165186">
    <property type="component" value="Unassembled WGS sequence"/>
</dbReference>
<evidence type="ECO:0000313" key="2">
    <source>
        <dbReference type="Proteomes" id="UP001165186"/>
    </source>
</evidence>
<reference evidence="1" key="1">
    <citation type="submission" date="2024-09" db="EMBL/GenBank/DDBJ databases">
        <title>Draft Genome Sequences of Neofusicoccum parvum.</title>
        <authorList>
            <person name="Ashida A."/>
            <person name="Camagna M."/>
            <person name="Tanaka A."/>
            <person name="Takemoto D."/>
        </authorList>
    </citation>
    <scope>NUCLEOTIDE SEQUENCE</scope>
    <source>
        <strain evidence="1">PPO83</strain>
    </source>
</reference>
<evidence type="ECO:0000313" key="1">
    <source>
        <dbReference type="EMBL" id="GME25670.1"/>
    </source>
</evidence>
<gene>
    <name evidence="1" type="primary">g165</name>
    <name evidence="1" type="ORF">NpPPO83_00000165</name>
</gene>
<proteinExistence type="predicted"/>
<sequence length="477" mass="53322">MLSGMGDRFSRRFPDEHLLTLDHETDDNGWILGTAQTGNNTHFASQWIQCSYSLSGGYGPTLRYIYYVFVALAVLSRRITWLTTAALGLVMTYSSAAAVHAVLLAAVRKRMPRADELLQNPSWQVAQVAGPWRRQIDDAGLRSGADMWIPLLPMAWDNDADPVLAIVGAAFLVLLPMHIWSSTLRRSRSKALVAIWGCLLLMGLVAACVNAQYVWQWTFPQLRFCPVDAHDPLPMTNAVADPYGTGKHWVRGDPYRWNRVVGDHFVHRNLTAVFPTHCIYPCFGFSWPLRDPDEIKVNPWSYGWKADTDLADTMFNLTVTLVISSCVANLSLVIMGRLPGWKEWKHLGVPALARKVRTDLFRKRPSTLLTLGHGALVCWIVLVYLYALVVSPLSLLFFVGYTEWLMWNADAGAESFKHVGQWGSLIGAVMVLGAGIVSVVTESFWYKRGAVREEVLELGEIERPETYAAAKRDPGGT</sequence>